<dbReference type="InterPro" id="IPR000719">
    <property type="entry name" value="Prot_kinase_dom"/>
</dbReference>
<dbReference type="Ensembl" id="ENSEBUT00000016232.1">
    <property type="protein sequence ID" value="ENSEBUP00000015656.1"/>
    <property type="gene ID" value="ENSEBUG00000009847.1"/>
</dbReference>
<proteinExistence type="predicted"/>
<feature type="domain" description="Protein kinase" evidence="3">
    <location>
        <begin position="36"/>
        <end position="297"/>
    </location>
</feature>
<dbReference type="Pfam" id="PF07714">
    <property type="entry name" value="PK_Tyr_Ser-Thr"/>
    <property type="match status" value="1"/>
</dbReference>
<organism evidence="4 5">
    <name type="scientific">Eptatretus burgeri</name>
    <name type="common">Inshore hagfish</name>
    <dbReference type="NCBI Taxonomy" id="7764"/>
    <lineage>
        <taxon>Eukaryota</taxon>
        <taxon>Metazoa</taxon>
        <taxon>Chordata</taxon>
        <taxon>Craniata</taxon>
        <taxon>Vertebrata</taxon>
        <taxon>Cyclostomata</taxon>
        <taxon>Myxini</taxon>
        <taxon>Myxiniformes</taxon>
        <taxon>Myxinidae</taxon>
        <taxon>Eptatretinae</taxon>
        <taxon>Eptatretus</taxon>
    </lineage>
</organism>
<dbReference type="InterPro" id="IPR001245">
    <property type="entry name" value="Ser-Thr/Tyr_kinase_cat_dom"/>
</dbReference>
<name>A0A8C4QJ05_EPTBU</name>
<keyword evidence="2" id="KW-0812">Transmembrane</keyword>
<evidence type="ECO:0000313" key="5">
    <source>
        <dbReference type="Proteomes" id="UP000694388"/>
    </source>
</evidence>
<dbReference type="PANTHER" id="PTHR23060:SF3">
    <property type="entry name" value="TESTIS EXPRESSED 14, INTERCELLULAR BRIDGE FORMING FACTOR"/>
    <property type="match status" value="1"/>
</dbReference>
<dbReference type="GO" id="GO:0030496">
    <property type="term" value="C:midbody"/>
    <property type="evidence" value="ECO:0007669"/>
    <property type="project" value="TreeGrafter"/>
</dbReference>
<dbReference type="GeneTree" id="ENSGT00390000015123"/>
<dbReference type="GO" id="GO:0007094">
    <property type="term" value="P:mitotic spindle assembly checkpoint signaling"/>
    <property type="evidence" value="ECO:0007669"/>
    <property type="project" value="InterPro"/>
</dbReference>
<dbReference type="GO" id="GO:0004672">
    <property type="term" value="F:protein kinase activity"/>
    <property type="evidence" value="ECO:0007669"/>
    <property type="project" value="InterPro"/>
</dbReference>
<feature type="compositionally biased region" description="Polar residues" evidence="1">
    <location>
        <begin position="431"/>
        <end position="444"/>
    </location>
</feature>
<feature type="compositionally biased region" description="Basic and acidic residues" evidence="1">
    <location>
        <begin position="522"/>
        <end position="537"/>
    </location>
</feature>
<accession>A0A8C4QJ05</accession>
<protein>
    <recommendedName>
        <fullName evidence="3">Protein kinase domain-containing protein</fullName>
    </recommendedName>
</protein>
<evidence type="ECO:0000313" key="4">
    <source>
        <dbReference type="Ensembl" id="ENSEBUP00000015656.1"/>
    </source>
</evidence>
<dbReference type="GO" id="GO:0043063">
    <property type="term" value="P:intercellular bridge organization"/>
    <property type="evidence" value="ECO:0007669"/>
    <property type="project" value="InterPro"/>
</dbReference>
<feature type="region of interest" description="Disordered" evidence="1">
    <location>
        <begin position="514"/>
        <end position="537"/>
    </location>
</feature>
<dbReference type="GO" id="GO:0007140">
    <property type="term" value="P:male meiotic nuclear division"/>
    <property type="evidence" value="ECO:0007669"/>
    <property type="project" value="InterPro"/>
</dbReference>
<dbReference type="Gene3D" id="1.10.510.10">
    <property type="entry name" value="Transferase(Phosphotransferase) domain 1"/>
    <property type="match status" value="1"/>
</dbReference>
<dbReference type="SUPFAM" id="SSF56112">
    <property type="entry name" value="Protein kinase-like (PK-like)"/>
    <property type="match status" value="1"/>
</dbReference>
<keyword evidence="2" id="KW-0472">Membrane</keyword>
<reference evidence="4" key="1">
    <citation type="submission" date="2025-08" db="UniProtKB">
        <authorList>
            <consortium name="Ensembl"/>
        </authorList>
    </citation>
    <scope>IDENTIFICATION</scope>
</reference>
<evidence type="ECO:0000259" key="3">
    <source>
        <dbReference type="PROSITE" id="PS50011"/>
    </source>
</evidence>
<feature type="region of interest" description="Disordered" evidence="1">
    <location>
        <begin position="412"/>
        <end position="453"/>
    </location>
</feature>
<sequence length="579" mass="65779">MFIASHLHINAFPVTIVIFLNDCHVITYTVFWTFFVFILFFLGSMHWGKLRVSVRELHLPAGIMDRESALANNLLVEEQRVLCSLRHPGLLCLMGISLIHEIVSPRLVFERVHLGSLFFMLHTKQSNSLGMLYNTKIHLLIQVCEALQYLHDQGWIHCAITSHAIYMVSPTIARLGGLCYAKKRDSVNPCISTPPIVWNRWLPIEVIRGSHRINTKSDVYSICTIIHEILTGSPPWANVDDHDVRNLLSTGYQHPVDDYVSESLSGILHVGLAVKARHRHLCLQDILNTLQSEHAASIKKSTCCYSDATILQDIPLSRTTLHTAAKSDPFNICSEIPEKLLESQNQHDNHGATGEMRWCAWRKEGLQELLTCTNEFFTPQRILSTHVVNEDPDISDSSTGTFERNMDSLVDTYKPQSSEDGESATEPPNDITCSSPTHQMWDTDSVQDDTHNPHIQDTIWHMSVTRSRDSRTENVSHWQSALDIQTQNITIKQTSDIQKSESCDRSLYKSFLQDDEDQDSIDTERKESQGFPRKDLGSDETFKFKETVIEAAHVSVLEDKTASEQFLLVCRHEAENYSS</sequence>
<dbReference type="Proteomes" id="UP000694388">
    <property type="component" value="Unplaced"/>
</dbReference>
<evidence type="ECO:0000256" key="1">
    <source>
        <dbReference type="SAM" id="MobiDB-lite"/>
    </source>
</evidence>
<dbReference type="InterPro" id="IPR011009">
    <property type="entry name" value="Kinase-like_dom_sf"/>
</dbReference>
<keyword evidence="5" id="KW-1185">Reference proteome</keyword>
<dbReference type="PROSITE" id="PS50011">
    <property type="entry name" value="PROTEIN_KINASE_DOM"/>
    <property type="match status" value="1"/>
</dbReference>
<dbReference type="AlphaFoldDB" id="A0A8C4QJ05"/>
<evidence type="ECO:0000256" key="2">
    <source>
        <dbReference type="SAM" id="Phobius"/>
    </source>
</evidence>
<feature type="transmembrane region" description="Helical" evidence="2">
    <location>
        <begin position="25"/>
        <end position="45"/>
    </location>
</feature>
<dbReference type="PANTHER" id="PTHR23060">
    <property type="entry name" value="TESTIS EXPRESSED GENE 14"/>
    <property type="match status" value="1"/>
</dbReference>
<dbReference type="GO" id="GO:0008608">
    <property type="term" value="P:attachment of spindle microtubules to kinetochore"/>
    <property type="evidence" value="ECO:0007669"/>
    <property type="project" value="InterPro"/>
</dbReference>
<keyword evidence="2" id="KW-1133">Transmembrane helix</keyword>
<dbReference type="GO" id="GO:0045171">
    <property type="term" value="C:intercellular bridge"/>
    <property type="evidence" value="ECO:0007669"/>
    <property type="project" value="TreeGrafter"/>
</dbReference>
<dbReference type="GO" id="GO:0051306">
    <property type="term" value="P:mitotic sister chromatid separation"/>
    <property type="evidence" value="ECO:0007669"/>
    <property type="project" value="InterPro"/>
</dbReference>
<dbReference type="InterPro" id="IPR039339">
    <property type="entry name" value="Tex14"/>
</dbReference>
<dbReference type="GO" id="GO:0005524">
    <property type="term" value="F:ATP binding"/>
    <property type="evidence" value="ECO:0007669"/>
    <property type="project" value="InterPro"/>
</dbReference>
<dbReference type="GO" id="GO:0000776">
    <property type="term" value="C:kinetochore"/>
    <property type="evidence" value="ECO:0007669"/>
    <property type="project" value="TreeGrafter"/>
</dbReference>
<reference evidence="4" key="2">
    <citation type="submission" date="2025-09" db="UniProtKB">
        <authorList>
            <consortium name="Ensembl"/>
        </authorList>
    </citation>
    <scope>IDENTIFICATION</scope>
</reference>